<reference evidence="2" key="1">
    <citation type="submission" date="2020-06" db="EMBL/GenBank/DDBJ databases">
        <authorList>
            <person name="Li T."/>
            <person name="Hu X."/>
            <person name="Zhang T."/>
            <person name="Song X."/>
            <person name="Zhang H."/>
            <person name="Dai N."/>
            <person name="Sheng W."/>
            <person name="Hou X."/>
            <person name="Wei L."/>
        </authorList>
    </citation>
    <scope>NUCLEOTIDE SEQUENCE</scope>
    <source>
        <strain evidence="2">3651</strain>
        <tissue evidence="2">Leaf</tissue>
    </source>
</reference>
<reference evidence="2" key="2">
    <citation type="journal article" date="2024" name="Plant">
        <title>Genomic evolution and insights into agronomic trait innovations of Sesamum species.</title>
        <authorList>
            <person name="Miao H."/>
            <person name="Wang L."/>
            <person name="Qu L."/>
            <person name="Liu H."/>
            <person name="Sun Y."/>
            <person name="Le M."/>
            <person name="Wang Q."/>
            <person name="Wei S."/>
            <person name="Zheng Y."/>
            <person name="Lin W."/>
            <person name="Duan Y."/>
            <person name="Cao H."/>
            <person name="Xiong S."/>
            <person name="Wang X."/>
            <person name="Wei L."/>
            <person name="Li C."/>
            <person name="Ma Q."/>
            <person name="Ju M."/>
            <person name="Zhao R."/>
            <person name="Li G."/>
            <person name="Mu C."/>
            <person name="Tian Q."/>
            <person name="Mei H."/>
            <person name="Zhang T."/>
            <person name="Gao T."/>
            <person name="Zhang H."/>
        </authorList>
    </citation>
    <scope>NUCLEOTIDE SEQUENCE</scope>
    <source>
        <strain evidence="2">3651</strain>
    </source>
</reference>
<proteinExistence type="predicted"/>
<keyword evidence="3" id="KW-1185">Reference proteome</keyword>
<organism evidence="2 3">
    <name type="scientific">Sesamum alatum</name>
    <dbReference type="NCBI Taxonomy" id="300844"/>
    <lineage>
        <taxon>Eukaryota</taxon>
        <taxon>Viridiplantae</taxon>
        <taxon>Streptophyta</taxon>
        <taxon>Embryophyta</taxon>
        <taxon>Tracheophyta</taxon>
        <taxon>Spermatophyta</taxon>
        <taxon>Magnoliopsida</taxon>
        <taxon>eudicotyledons</taxon>
        <taxon>Gunneridae</taxon>
        <taxon>Pentapetalae</taxon>
        <taxon>asterids</taxon>
        <taxon>lamiids</taxon>
        <taxon>Lamiales</taxon>
        <taxon>Pedaliaceae</taxon>
        <taxon>Sesamum</taxon>
    </lineage>
</organism>
<name>A0AAE2C878_9LAMI</name>
<evidence type="ECO:0000313" key="2">
    <source>
        <dbReference type="EMBL" id="KAK4412637.1"/>
    </source>
</evidence>
<protein>
    <submittedName>
        <fullName evidence="2">Uncharacterized protein</fullName>
    </submittedName>
</protein>
<feature type="transmembrane region" description="Helical" evidence="1">
    <location>
        <begin position="57"/>
        <end position="75"/>
    </location>
</feature>
<dbReference type="EMBL" id="JACGWO010000013">
    <property type="protein sequence ID" value="KAK4412637.1"/>
    <property type="molecule type" value="Genomic_DNA"/>
</dbReference>
<keyword evidence="1" id="KW-0472">Membrane</keyword>
<keyword evidence="1" id="KW-0812">Transmembrane</keyword>
<evidence type="ECO:0000313" key="3">
    <source>
        <dbReference type="Proteomes" id="UP001293254"/>
    </source>
</evidence>
<accession>A0AAE2C878</accession>
<dbReference type="Proteomes" id="UP001293254">
    <property type="component" value="Unassembled WGS sequence"/>
</dbReference>
<gene>
    <name evidence="2" type="ORF">Salat_2910800</name>
</gene>
<keyword evidence="1" id="KW-1133">Transmembrane helix</keyword>
<sequence length="150" mass="17478">MLGTFHPADSEAILNIPISRTSLSDRMVWHHTLNGFVTVKVLFSLPKDWMTNLIRDLLWPVMSLFLTICWMLWWIRNRKAGEGVQSSENRSLAQPRTWILLNPPSTRLASPLLRATFRAPDSAKDYQNIGDWGDNYAWGMQVFEKDYLRR</sequence>
<comment type="caution">
    <text evidence="2">The sequence shown here is derived from an EMBL/GenBank/DDBJ whole genome shotgun (WGS) entry which is preliminary data.</text>
</comment>
<evidence type="ECO:0000256" key="1">
    <source>
        <dbReference type="SAM" id="Phobius"/>
    </source>
</evidence>
<dbReference type="AlphaFoldDB" id="A0AAE2C878"/>